<accession>A0ACC1NUV1</accession>
<evidence type="ECO:0000313" key="2">
    <source>
        <dbReference type="Proteomes" id="UP001144978"/>
    </source>
</evidence>
<evidence type="ECO:0000313" key="1">
    <source>
        <dbReference type="EMBL" id="KAJ2982194.1"/>
    </source>
</evidence>
<comment type="caution">
    <text evidence="1">The sequence shown here is derived from an EMBL/GenBank/DDBJ whole genome shotgun (WGS) entry which is preliminary data.</text>
</comment>
<keyword evidence="2" id="KW-1185">Reference proteome</keyword>
<reference evidence="1" key="1">
    <citation type="submission" date="2022-08" db="EMBL/GenBank/DDBJ databases">
        <title>Genome Sequence of Pycnoporus sanguineus.</title>
        <authorList>
            <person name="Buettner E."/>
        </authorList>
    </citation>
    <scope>NUCLEOTIDE SEQUENCE</scope>
    <source>
        <strain evidence="1">CG-C14</strain>
    </source>
</reference>
<name>A0ACC1NUV1_9APHY</name>
<dbReference type="Proteomes" id="UP001144978">
    <property type="component" value="Unassembled WGS sequence"/>
</dbReference>
<dbReference type="EMBL" id="JANSHE010003989">
    <property type="protein sequence ID" value="KAJ2982194.1"/>
    <property type="molecule type" value="Genomic_DNA"/>
</dbReference>
<gene>
    <name evidence="1" type="ORF">NUW54_g10782</name>
</gene>
<organism evidence="1 2">
    <name type="scientific">Trametes sanguinea</name>
    <dbReference type="NCBI Taxonomy" id="158606"/>
    <lineage>
        <taxon>Eukaryota</taxon>
        <taxon>Fungi</taxon>
        <taxon>Dikarya</taxon>
        <taxon>Basidiomycota</taxon>
        <taxon>Agaricomycotina</taxon>
        <taxon>Agaricomycetes</taxon>
        <taxon>Polyporales</taxon>
        <taxon>Polyporaceae</taxon>
        <taxon>Trametes</taxon>
    </lineage>
</organism>
<protein>
    <submittedName>
        <fullName evidence="1">Uncharacterized protein</fullName>
    </submittedName>
</protein>
<proteinExistence type="predicted"/>
<sequence length="218" mass="23929">MFPAFPPSASALMSATIAQAIIPLGFGIPDTIRVHHITQNDWGVIAQHVYDKHASVCGVALRISRDYGDLDMVAFSTPADVFAVTLGTTSHSPKASQGRGPLARILDGSRCVLAGFGMARIALHLYRQWSLHVEGVDLTSLFPINGSKLQTPAEFASRRIHPDVDIHKIHALWYGDTVKDLCLHALNGASFFLERQRSIRLALQRCYRAPVAPAKFIY</sequence>